<proteinExistence type="predicted"/>
<name>A0A2U8GTL3_9RHOO</name>
<dbReference type="AlphaFoldDB" id="A0A2U8GTL3"/>
<gene>
    <name evidence="1" type="ORF">CEW83_17335</name>
</gene>
<sequence length="79" mass="8814">MLRLHFVHLTNVDMKMRRASFTTLKFSFAVDRNSFSGLCARAKWRARLCFATSSPHFGQGVISGLGVFSGEFMALANVL</sequence>
<dbReference type="EMBL" id="CP022187">
    <property type="protein sequence ID" value="AWI76764.1"/>
    <property type="molecule type" value="Genomic_DNA"/>
</dbReference>
<keyword evidence="2" id="KW-1185">Reference proteome</keyword>
<reference evidence="1 2" key="1">
    <citation type="submission" date="2017-06" db="EMBL/GenBank/DDBJ databases">
        <title>Azoarcus.</title>
        <authorList>
            <person name="Woo J.-H."/>
            <person name="Kim H.-S."/>
        </authorList>
    </citation>
    <scope>NUCLEOTIDE SEQUENCE [LARGE SCALE GENOMIC DNA]</scope>
    <source>
        <strain evidence="1 2">TSPY31</strain>
    </source>
</reference>
<evidence type="ECO:0000313" key="2">
    <source>
        <dbReference type="Proteomes" id="UP000244930"/>
    </source>
</evidence>
<dbReference type="KEGG" id="acom:CEW83_17335"/>
<evidence type="ECO:0000313" key="1">
    <source>
        <dbReference type="EMBL" id="AWI76764.1"/>
    </source>
</evidence>
<protein>
    <submittedName>
        <fullName evidence="1">Uncharacterized protein</fullName>
    </submittedName>
</protein>
<accession>A0A2U8GTL3</accession>
<dbReference type="Proteomes" id="UP000244930">
    <property type="component" value="Chromosome"/>
</dbReference>
<organism evidence="1 2">
    <name type="scientific">Parazoarcus communis</name>
    <dbReference type="NCBI Taxonomy" id="41977"/>
    <lineage>
        <taxon>Bacteria</taxon>
        <taxon>Pseudomonadati</taxon>
        <taxon>Pseudomonadota</taxon>
        <taxon>Betaproteobacteria</taxon>
        <taxon>Rhodocyclales</taxon>
        <taxon>Zoogloeaceae</taxon>
        <taxon>Parazoarcus</taxon>
    </lineage>
</organism>